<name>A0A848L5J6_9BACT</name>
<sequence>MFSLPARRASHCLLALLLVPWIAVAAATPVKLGFNYPRTGPYFGEGLDQLRAAQLAVEEVNAQGGILGRPVELAIRDSHSDVKVARANALELIDKEGAVMLFGGASSNVAVAMGEVAEERGVPFFGTLTYANATTGADGHRHTFRECNNAWMAAKALSKHLDRHFRGGKYFYVTADYNWGWSTEESLRRFTGTTDASVHKGVRTPFPVSTAEDFKRALRAAQAEKPDVLVLVLFGQDLVNAINIASAWGLKKSMQLVVPNLTLPMAEGSGPENMAGVVGTLPWSWEVAEKYQFAGGLRFVEAYAKRHGRYPSTAGASAYTIVHEFKAAVERAGSFQGDAVVKALEGHRYTRLKDAQEWRALDHQSVQTVYVVRGNPPDVVRSDKYRLRYFEVVDQMSGAEAVQTRKEWEAERRAAKKPLTLERLAAGAREARR</sequence>
<dbReference type="InterPro" id="IPR028082">
    <property type="entry name" value="Peripla_BP_I"/>
</dbReference>
<accession>A0A848L5J6</accession>
<dbReference type="PANTHER" id="PTHR30483:SF6">
    <property type="entry name" value="PERIPLASMIC BINDING PROTEIN OF ABC TRANSPORTER FOR NATURAL AMINO ACIDS"/>
    <property type="match status" value="1"/>
</dbReference>
<reference evidence="5 6" key="1">
    <citation type="submission" date="2020-04" db="EMBL/GenBank/DDBJ databases">
        <title>Draft genome of Pyxidicoccus fallax type strain.</title>
        <authorList>
            <person name="Whitworth D.E."/>
        </authorList>
    </citation>
    <scope>NUCLEOTIDE SEQUENCE [LARGE SCALE GENOMIC DNA]</scope>
    <source>
        <strain evidence="5 6">DSM 14698</strain>
    </source>
</reference>
<keyword evidence="6" id="KW-1185">Reference proteome</keyword>
<dbReference type="EMBL" id="JABBJJ010000011">
    <property type="protein sequence ID" value="NMO13964.1"/>
    <property type="molecule type" value="Genomic_DNA"/>
</dbReference>
<feature type="signal peptide" evidence="3">
    <location>
        <begin position="1"/>
        <end position="25"/>
    </location>
</feature>
<dbReference type="InterPro" id="IPR028081">
    <property type="entry name" value="Leu-bd"/>
</dbReference>
<proteinExistence type="inferred from homology"/>
<feature type="chain" id="PRO_5032585596" evidence="3">
    <location>
        <begin position="26"/>
        <end position="433"/>
    </location>
</feature>
<feature type="domain" description="Leucine-binding protein" evidence="4">
    <location>
        <begin position="29"/>
        <end position="375"/>
    </location>
</feature>
<evidence type="ECO:0000313" key="5">
    <source>
        <dbReference type="EMBL" id="NMO13964.1"/>
    </source>
</evidence>
<dbReference type="AlphaFoldDB" id="A0A848L5J6"/>
<evidence type="ECO:0000313" key="6">
    <source>
        <dbReference type="Proteomes" id="UP000518300"/>
    </source>
</evidence>
<organism evidence="5 6">
    <name type="scientific">Pyxidicoccus fallax</name>
    <dbReference type="NCBI Taxonomy" id="394095"/>
    <lineage>
        <taxon>Bacteria</taxon>
        <taxon>Pseudomonadati</taxon>
        <taxon>Myxococcota</taxon>
        <taxon>Myxococcia</taxon>
        <taxon>Myxococcales</taxon>
        <taxon>Cystobacterineae</taxon>
        <taxon>Myxococcaceae</taxon>
        <taxon>Pyxidicoccus</taxon>
    </lineage>
</organism>
<evidence type="ECO:0000256" key="1">
    <source>
        <dbReference type="ARBA" id="ARBA00010062"/>
    </source>
</evidence>
<comment type="similarity">
    <text evidence="1">Belongs to the leucine-binding protein family.</text>
</comment>
<keyword evidence="2 3" id="KW-0732">Signal</keyword>
<dbReference type="SUPFAM" id="SSF53822">
    <property type="entry name" value="Periplasmic binding protein-like I"/>
    <property type="match status" value="1"/>
</dbReference>
<dbReference type="Proteomes" id="UP000518300">
    <property type="component" value="Unassembled WGS sequence"/>
</dbReference>
<gene>
    <name evidence="5" type="ORF">HG543_03705</name>
</gene>
<protein>
    <submittedName>
        <fullName evidence="5">ABC transporter substrate-binding protein</fullName>
    </submittedName>
</protein>
<comment type="caution">
    <text evidence="5">The sequence shown here is derived from an EMBL/GenBank/DDBJ whole genome shotgun (WGS) entry which is preliminary data.</text>
</comment>
<evidence type="ECO:0000259" key="4">
    <source>
        <dbReference type="Pfam" id="PF13458"/>
    </source>
</evidence>
<dbReference type="CDD" id="cd19987">
    <property type="entry name" value="PBP1_SBP-like"/>
    <property type="match status" value="1"/>
</dbReference>
<dbReference type="Gene3D" id="3.40.50.2300">
    <property type="match status" value="2"/>
</dbReference>
<evidence type="ECO:0000256" key="2">
    <source>
        <dbReference type="ARBA" id="ARBA00022729"/>
    </source>
</evidence>
<dbReference type="RefSeq" id="WP_169343248.1">
    <property type="nucleotide sequence ID" value="NZ_JABBJJ010000011.1"/>
</dbReference>
<dbReference type="InterPro" id="IPR051010">
    <property type="entry name" value="BCAA_transport"/>
</dbReference>
<dbReference type="PANTHER" id="PTHR30483">
    <property type="entry name" value="LEUCINE-SPECIFIC-BINDING PROTEIN"/>
    <property type="match status" value="1"/>
</dbReference>
<evidence type="ECO:0000256" key="3">
    <source>
        <dbReference type="SAM" id="SignalP"/>
    </source>
</evidence>
<dbReference type="Pfam" id="PF13458">
    <property type="entry name" value="Peripla_BP_6"/>
    <property type="match status" value="1"/>
</dbReference>